<gene>
    <name evidence="1" type="ORF">F53441_6745</name>
</gene>
<reference evidence="1" key="1">
    <citation type="submission" date="2020-01" db="EMBL/GenBank/DDBJ databases">
        <title>Identification and distribution of gene clusters putatively required for synthesis of sphingolipid metabolism inhibitors in phylogenetically diverse species of the filamentous fungus Fusarium.</title>
        <authorList>
            <person name="Kim H.-S."/>
            <person name="Busman M."/>
            <person name="Brown D.W."/>
            <person name="Divon H."/>
            <person name="Uhlig S."/>
            <person name="Proctor R.H."/>
        </authorList>
    </citation>
    <scope>NUCLEOTIDE SEQUENCE</scope>
    <source>
        <strain evidence="1">NRRL 53441</strain>
    </source>
</reference>
<proteinExistence type="predicted"/>
<sequence>MGVATRTLDLSRAILDLLNKENSVRDAAGEILEWLGRERIDKQEYQYCVEALRALAFPNIKGLDIQRQVRNSEEKVSTIGGLKLKLSTSIGRWMLNDLNLVYVVTTVAVCMMYHDMEYAAEVLCNFALDQGNHAEGATYRRNPYRLRLKPVVSRFVDSVALNIVNTGHDFRSAFPDELKDVCSHPLDAPQFSAIIKAVSQAHSDIFIISDLFPGDLALWLITHFHGVLEVSLNGKVVLEEACGTDSVRAVLAVNNKCTACADPSRGFENSNIKVAIILDGTLTTLLQDSHCFHRVSESKSSTRQKLYDTDLVCDSRRDQLSRNEVAELRIAARSILRWLLGLELYVSDSSSVFIVHWSGEGREDTDRLRTHGSPCKPFEDLLAGFPIILNKNWGDTRGGDKKAIYEPPQGTEEVNEETGRAPTCMRVDQIMECFPVAMSLFEMVRERCICRYCARGRPLGFGSLGCLKETALDELLLLLAHGIADAFGAPDVSGLHNISALKDAVCQVLSDIIMFSTIQWDKWFHIAALVYLGGNIKRPEAWNIRLNEEDTSSIVAYQRGSLAMAASWIDPVFDFSSFRVFKAEFGNGQINGINSEEAEIGLEPCMSVDAPKDFECYPPTEENLTKWDTSKCQVNSALMSKREGSYRLLTMLRSDTYRRIIDPFEAVLACFRSIYPECSHSHIQSTKSLPKNGKELHLATFDYAVGMFSLNPIDFDNLPGGNLLDTVQITNLLDTTIKFNAILALSSGGAVATAENCCLGCACEEFNRVEGRAFYLIRRTYSLGTRDLCRVGS</sequence>
<evidence type="ECO:0000313" key="1">
    <source>
        <dbReference type="EMBL" id="KAF4450040.1"/>
    </source>
</evidence>
<accession>A0A8H4KEW7</accession>
<keyword evidence="2" id="KW-1185">Reference proteome</keyword>
<dbReference type="OrthoDB" id="3526561at2759"/>
<name>A0A8H4KEW7_9HYPO</name>
<organism evidence="1 2">
    <name type="scientific">Fusarium austroafricanum</name>
    <dbReference type="NCBI Taxonomy" id="2364996"/>
    <lineage>
        <taxon>Eukaryota</taxon>
        <taxon>Fungi</taxon>
        <taxon>Dikarya</taxon>
        <taxon>Ascomycota</taxon>
        <taxon>Pezizomycotina</taxon>
        <taxon>Sordariomycetes</taxon>
        <taxon>Hypocreomycetidae</taxon>
        <taxon>Hypocreales</taxon>
        <taxon>Nectriaceae</taxon>
        <taxon>Fusarium</taxon>
        <taxon>Fusarium concolor species complex</taxon>
    </lineage>
</organism>
<protein>
    <submittedName>
        <fullName evidence="1">Uncharacterized protein</fullName>
    </submittedName>
</protein>
<evidence type="ECO:0000313" key="2">
    <source>
        <dbReference type="Proteomes" id="UP000605986"/>
    </source>
</evidence>
<comment type="caution">
    <text evidence="1">The sequence shown here is derived from an EMBL/GenBank/DDBJ whole genome shotgun (WGS) entry which is preliminary data.</text>
</comment>
<dbReference type="AlphaFoldDB" id="A0A8H4KEW7"/>
<dbReference type="EMBL" id="JAADJG010000260">
    <property type="protein sequence ID" value="KAF4450040.1"/>
    <property type="molecule type" value="Genomic_DNA"/>
</dbReference>
<dbReference type="Proteomes" id="UP000605986">
    <property type="component" value="Unassembled WGS sequence"/>
</dbReference>